<dbReference type="AlphaFoldDB" id="A0A4C1ZIK4"/>
<proteinExistence type="predicted"/>
<dbReference type="EMBL" id="BGZK01001875">
    <property type="protein sequence ID" value="GBP87670.1"/>
    <property type="molecule type" value="Genomic_DNA"/>
</dbReference>
<protein>
    <submittedName>
        <fullName evidence="1">Uncharacterized protein</fullName>
    </submittedName>
</protein>
<sequence length="173" mass="19259">MMRFVSPERVTRCDELADTMQHLPLDITSIRNEPASLEAGESLTEGCRADGPGRISGVSGRRILHTGRINQNTGFKWMHRTSLCLMLLTSLPPVLCCARGRPIIVEWERDARHSAGLSLVRGYCVADSRGGRPAAGGRRRARARARASLPPLIMLYARSVDFPQERRLSYAQF</sequence>
<organism evidence="1 2">
    <name type="scientific">Eumeta variegata</name>
    <name type="common">Bagworm moth</name>
    <name type="synonym">Eumeta japonica</name>
    <dbReference type="NCBI Taxonomy" id="151549"/>
    <lineage>
        <taxon>Eukaryota</taxon>
        <taxon>Metazoa</taxon>
        <taxon>Ecdysozoa</taxon>
        <taxon>Arthropoda</taxon>
        <taxon>Hexapoda</taxon>
        <taxon>Insecta</taxon>
        <taxon>Pterygota</taxon>
        <taxon>Neoptera</taxon>
        <taxon>Endopterygota</taxon>
        <taxon>Lepidoptera</taxon>
        <taxon>Glossata</taxon>
        <taxon>Ditrysia</taxon>
        <taxon>Tineoidea</taxon>
        <taxon>Psychidae</taxon>
        <taxon>Oiketicinae</taxon>
        <taxon>Eumeta</taxon>
    </lineage>
</organism>
<dbReference type="Proteomes" id="UP000299102">
    <property type="component" value="Unassembled WGS sequence"/>
</dbReference>
<keyword evidence="2" id="KW-1185">Reference proteome</keyword>
<reference evidence="1 2" key="1">
    <citation type="journal article" date="2019" name="Commun. Biol.">
        <title>The bagworm genome reveals a unique fibroin gene that provides high tensile strength.</title>
        <authorList>
            <person name="Kono N."/>
            <person name="Nakamura H."/>
            <person name="Ohtoshi R."/>
            <person name="Tomita M."/>
            <person name="Numata K."/>
            <person name="Arakawa K."/>
        </authorList>
    </citation>
    <scope>NUCLEOTIDE SEQUENCE [LARGE SCALE GENOMIC DNA]</scope>
</reference>
<comment type="caution">
    <text evidence="1">The sequence shown here is derived from an EMBL/GenBank/DDBJ whole genome shotgun (WGS) entry which is preliminary data.</text>
</comment>
<accession>A0A4C1ZIK4</accession>
<name>A0A4C1ZIK4_EUMVA</name>
<evidence type="ECO:0000313" key="1">
    <source>
        <dbReference type="EMBL" id="GBP87670.1"/>
    </source>
</evidence>
<evidence type="ECO:0000313" key="2">
    <source>
        <dbReference type="Proteomes" id="UP000299102"/>
    </source>
</evidence>
<gene>
    <name evidence="1" type="ORF">EVAR_38156_1</name>
</gene>